<keyword evidence="6 7" id="KW-0067">ATP-binding</keyword>
<evidence type="ECO:0000256" key="2">
    <source>
        <dbReference type="ARBA" id="ARBA00022527"/>
    </source>
</evidence>
<evidence type="ECO:0000259" key="9">
    <source>
        <dbReference type="PROSITE" id="PS50011"/>
    </source>
</evidence>
<dbReference type="EC" id="2.7.11.1" evidence="1"/>
<sequence length="678" mass="73082">MACSRCGSAKHVTVDCQTAIGGGMPWSSGSSEEHDTNLSLQQPVTAQRAGNTPVDALIGAQVGSYRILRLLGTGGMGSVYLGEHTGIGSRVAIKFLHEHLASNADLVQRFYAEARAVNVIGHANIVSIFDMNVLPPSRYYLVMEYLEGNSLDTQIAQGPVPMTRAVPILAQVCDALDQAHQLGVVHRDLKPENLMLVKRGRQNDFVKILDFGIAKLHVNMAGRKTATGVIIGTPDYMAPEQAGGENIDGRTDLYSLGIIAYELATGKTPFAGMPITAMLVAHLTQEPKAPHLINPNVPVAVSSAIMKAIAKKPAERFTTCGDFAVALEEAIKPSSSLAPQIAPPSGSWESAAARATPAPPEGLEAKVGTPAPGSPSRSGNPKTPVQVASAPPRYVARFDVDVKFDNGKSMTLPCQDVSRAGCFIVSTELPRVFSRITLSLPGAGALQADVVRHVNAEQAQAWNMPQGFGVQFLSVKPEQREALDKLTRGLPVAPVAPTPVQSVADDPVAERVLADLRKRIQGDHYVVLSLPPEIDVPHVRARGRELNAQLRDLQTRPLSTGQQKQVEAALERVRQAVEVLGTVQKRAEFDGMRFNWRGVAMALAAGLRATELEDIRKRFLASNPGTEARVQLHLLTANGHERDNNFTDALRVVDHILNIDPLNLELHHRRNALLKKTS</sequence>
<evidence type="ECO:0000256" key="3">
    <source>
        <dbReference type="ARBA" id="ARBA00022679"/>
    </source>
</evidence>
<dbReference type="EMBL" id="QFQP01000026">
    <property type="protein sequence ID" value="PZR08217.1"/>
    <property type="molecule type" value="Genomic_DNA"/>
</dbReference>
<reference evidence="10 11" key="1">
    <citation type="submission" date="2017-08" db="EMBL/GenBank/DDBJ databases">
        <title>Infants hospitalized years apart are colonized by the same room-sourced microbial strains.</title>
        <authorList>
            <person name="Brooks B."/>
            <person name="Olm M.R."/>
            <person name="Firek B.A."/>
            <person name="Baker R."/>
            <person name="Thomas B.C."/>
            <person name="Morowitz M.J."/>
            <person name="Banfield J.F."/>
        </authorList>
    </citation>
    <scope>NUCLEOTIDE SEQUENCE [LARGE SCALE GENOMIC DNA]</scope>
    <source>
        <strain evidence="10">S2_003_000_R2_14</strain>
    </source>
</reference>
<dbReference type="PANTHER" id="PTHR43289:SF6">
    <property type="entry name" value="SERINE_THREONINE-PROTEIN KINASE NEKL-3"/>
    <property type="match status" value="1"/>
</dbReference>
<evidence type="ECO:0000256" key="1">
    <source>
        <dbReference type="ARBA" id="ARBA00012513"/>
    </source>
</evidence>
<organism evidence="10 11">
    <name type="scientific">Archangium gephyra</name>
    <dbReference type="NCBI Taxonomy" id="48"/>
    <lineage>
        <taxon>Bacteria</taxon>
        <taxon>Pseudomonadati</taxon>
        <taxon>Myxococcota</taxon>
        <taxon>Myxococcia</taxon>
        <taxon>Myxococcales</taxon>
        <taxon>Cystobacterineae</taxon>
        <taxon>Archangiaceae</taxon>
        <taxon>Archangium</taxon>
    </lineage>
</organism>
<dbReference type="AlphaFoldDB" id="A0A2W5T2F9"/>
<proteinExistence type="predicted"/>
<evidence type="ECO:0000256" key="5">
    <source>
        <dbReference type="ARBA" id="ARBA00022777"/>
    </source>
</evidence>
<accession>A0A2W5T2F9</accession>
<dbReference type="FunFam" id="1.10.510.10:FF:000021">
    <property type="entry name" value="Serine/threonine protein kinase"/>
    <property type="match status" value="1"/>
</dbReference>
<dbReference type="CDD" id="cd14014">
    <property type="entry name" value="STKc_PknB_like"/>
    <property type="match status" value="1"/>
</dbReference>
<evidence type="ECO:0000256" key="7">
    <source>
        <dbReference type="PROSITE-ProRule" id="PRU10141"/>
    </source>
</evidence>
<dbReference type="InterPro" id="IPR011009">
    <property type="entry name" value="Kinase-like_dom_sf"/>
</dbReference>
<comment type="caution">
    <text evidence="10">The sequence shown here is derived from an EMBL/GenBank/DDBJ whole genome shotgun (WGS) entry which is preliminary data.</text>
</comment>
<evidence type="ECO:0000313" key="10">
    <source>
        <dbReference type="EMBL" id="PZR08217.1"/>
    </source>
</evidence>
<evidence type="ECO:0000313" key="11">
    <source>
        <dbReference type="Proteomes" id="UP000249061"/>
    </source>
</evidence>
<feature type="region of interest" description="Disordered" evidence="8">
    <location>
        <begin position="336"/>
        <end position="388"/>
    </location>
</feature>
<dbReference type="PROSITE" id="PS00107">
    <property type="entry name" value="PROTEIN_KINASE_ATP"/>
    <property type="match status" value="1"/>
</dbReference>
<evidence type="ECO:0000256" key="8">
    <source>
        <dbReference type="SAM" id="MobiDB-lite"/>
    </source>
</evidence>
<gene>
    <name evidence="10" type="ORF">DI536_25245</name>
</gene>
<keyword evidence="3" id="KW-0808">Transferase</keyword>
<keyword evidence="4 7" id="KW-0547">Nucleotide-binding</keyword>
<dbReference type="InterPro" id="IPR008271">
    <property type="entry name" value="Ser/Thr_kinase_AS"/>
</dbReference>
<dbReference type="InterPro" id="IPR000719">
    <property type="entry name" value="Prot_kinase_dom"/>
</dbReference>
<dbReference type="Gene3D" id="2.40.10.220">
    <property type="entry name" value="predicted glycosyltransferase like domains"/>
    <property type="match status" value="1"/>
</dbReference>
<evidence type="ECO:0000256" key="4">
    <source>
        <dbReference type="ARBA" id="ARBA00022741"/>
    </source>
</evidence>
<feature type="domain" description="Protein kinase" evidence="9">
    <location>
        <begin position="65"/>
        <end position="331"/>
    </location>
</feature>
<dbReference type="GO" id="GO:0035438">
    <property type="term" value="F:cyclic-di-GMP binding"/>
    <property type="evidence" value="ECO:0007669"/>
    <property type="project" value="InterPro"/>
</dbReference>
<dbReference type="Pfam" id="PF00069">
    <property type="entry name" value="Pkinase"/>
    <property type="match status" value="1"/>
</dbReference>
<dbReference type="SUPFAM" id="SSF56112">
    <property type="entry name" value="Protein kinase-like (PK-like)"/>
    <property type="match status" value="1"/>
</dbReference>
<name>A0A2W5T2F9_9BACT</name>
<dbReference type="PANTHER" id="PTHR43289">
    <property type="entry name" value="MITOGEN-ACTIVATED PROTEIN KINASE KINASE KINASE 20-RELATED"/>
    <property type="match status" value="1"/>
</dbReference>
<feature type="binding site" evidence="7">
    <location>
        <position position="94"/>
    </location>
    <ligand>
        <name>ATP</name>
        <dbReference type="ChEBI" id="CHEBI:30616"/>
    </ligand>
</feature>
<dbReference type="GO" id="GO:0004674">
    <property type="term" value="F:protein serine/threonine kinase activity"/>
    <property type="evidence" value="ECO:0007669"/>
    <property type="project" value="UniProtKB-KW"/>
</dbReference>
<protein>
    <recommendedName>
        <fullName evidence="1">non-specific serine/threonine protein kinase</fullName>
        <ecNumber evidence="1">2.7.11.1</ecNumber>
    </recommendedName>
</protein>
<dbReference type="InterPro" id="IPR009875">
    <property type="entry name" value="PilZ_domain"/>
</dbReference>
<dbReference type="GO" id="GO:0005524">
    <property type="term" value="F:ATP binding"/>
    <property type="evidence" value="ECO:0007669"/>
    <property type="project" value="UniProtKB-UniRule"/>
</dbReference>
<evidence type="ECO:0000256" key="6">
    <source>
        <dbReference type="ARBA" id="ARBA00022840"/>
    </source>
</evidence>
<dbReference type="Gene3D" id="1.10.510.10">
    <property type="entry name" value="Transferase(Phosphotransferase) domain 1"/>
    <property type="match status" value="1"/>
</dbReference>
<dbReference type="Pfam" id="PF07238">
    <property type="entry name" value="PilZ"/>
    <property type="match status" value="1"/>
</dbReference>
<dbReference type="PROSITE" id="PS00108">
    <property type="entry name" value="PROTEIN_KINASE_ST"/>
    <property type="match status" value="1"/>
</dbReference>
<dbReference type="PROSITE" id="PS50011">
    <property type="entry name" value="PROTEIN_KINASE_DOM"/>
    <property type="match status" value="1"/>
</dbReference>
<dbReference type="SMART" id="SM00220">
    <property type="entry name" value="S_TKc"/>
    <property type="match status" value="1"/>
</dbReference>
<keyword evidence="5" id="KW-0418">Kinase</keyword>
<dbReference type="Gene3D" id="3.30.200.20">
    <property type="entry name" value="Phosphorylase Kinase, domain 1"/>
    <property type="match status" value="1"/>
</dbReference>
<keyword evidence="2" id="KW-0723">Serine/threonine-protein kinase</keyword>
<dbReference type="Proteomes" id="UP000249061">
    <property type="component" value="Unassembled WGS sequence"/>
</dbReference>
<dbReference type="InterPro" id="IPR017441">
    <property type="entry name" value="Protein_kinase_ATP_BS"/>
</dbReference>